<feature type="region of interest" description="Disordered" evidence="1">
    <location>
        <begin position="26"/>
        <end position="58"/>
    </location>
</feature>
<sequence>MNTPKPRERRTLPYQLMPTLRLSAIPHLSPIARKSTKIDGSPQGPRGRETRKWRRRQNDRLADRIAYVAYKKRMGNLTDMSPRAGDVERPHQSEIHGCPDSGSIAASMTAQRDAQFRDLSCRTREILAPRNTQEVAPAGLSLSQGHLPAYLLAKGICTGWSSENRSNDCAHGTIVGGVLKG</sequence>
<feature type="compositionally biased region" description="Basic and acidic residues" evidence="1">
    <location>
        <begin position="46"/>
        <end position="58"/>
    </location>
</feature>
<accession>E2AI57</accession>
<evidence type="ECO:0000313" key="3">
    <source>
        <dbReference type="Proteomes" id="UP000000311"/>
    </source>
</evidence>
<evidence type="ECO:0000313" key="2">
    <source>
        <dbReference type="EMBL" id="EFN66888.1"/>
    </source>
</evidence>
<evidence type="ECO:0000256" key="1">
    <source>
        <dbReference type="SAM" id="MobiDB-lite"/>
    </source>
</evidence>
<dbReference type="AlphaFoldDB" id="E2AI57"/>
<protein>
    <submittedName>
        <fullName evidence="2">Uncharacterized protein</fullName>
    </submittedName>
</protein>
<organism evidence="3">
    <name type="scientific">Camponotus floridanus</name>
    <name type="common">Florida carpenter ant</name>
    <dbReference type="NCBI Taxonomy" id="104421"/>
    <lineage>
        <taxon>Eukaryota</taxon>
        <taxon>Metazoa</taxon>
        <taxon>Ecdysozoa</taxon>
        <taxon>Arthropoda</taxon>
        <taxon>Hexapoda</taxon>
        <taxon>Insecta</taxon>
        <taxon>Pterygota</taxon>
        <taxon>Neoptera</taxon>
        <taxon>Endopterygota</taxon>
        <taxon>Hymenoptera</taxon>
        <taxon>Apocrita</taxon>
        <taxon>Aculeata</taxon>
        <taxon>Formicoidea</taxon>
        <taxon>Formicidae</taxon>
        <taxon>Formicinae</taxon>
        <taxon>Camponotus</taxon>
    </lineage>
</organism>
<dbReference type="InParanoid" id="E2AI57"/>
<name>E2AI57_CAMFO</name>
<keyword evidence="3" id="KW-1185">Reference proteome</keyword>
<reference evidence="2 3" key="1">
    <citation type="journal article" date="2010" name="Science">
        <title>Genomic comparison of the ants Camponotus floridanus and Harpegnathos saltator.</title>
        <authorList>
            <person name="Bonasio R."/>
            <person name="Zhang G."/>
            <person name="Ye C."/>
            <person name="Mutti N.S."/>
            <person name="Fang X."/>
            <person name="Qin N."/>
            <person name="Donahue G."/>
            <person name="Yang P."/>
            <person name="Li Q."/>
            <person name="Li C."/>
            <person name="Zhang P."/>
            <person name="Huang Z."/>
            <person name="Berger S.L."/>
            <person name="Reinberg D."/>
            <person name="Wang J."/>
            <person name="Liebig J."/>
        </authorList>
    </citation>
    <scope>NUCLEOTIDE SEQUENCE [LARGE SCALE GENOMIC DNA]</scope>
    <source>
        <strain evidence="3">C129</strain>
    </source>
</reference>
<gene>
    <name evidence="2" type="ORF">EAG_09157</name>
</gene>
<dbReference type="EMBL" id="GL439647">
    <property type="protein sequence ID" value="EFN66888.1"/>
    <property type="molecule type" value="Genomic_DNA"/>
</dbReference>
<dbReference type="Proteomes" id="UP000000311">
    <property type="component" value="Unassembled WGS sequence"/>
</dbReference>
<proteinExistence type="predicted"/>